<dbReference type="Proteomes" id="UP000008383">
    <property type="component" value="Unassembled WGS sequence"/>
</dbReference>
<dbReference type="GeneID" id="9579338"/>
<dbReference type="HOGENOM" id="CLU_1644950_0_0_1"/>
<accession>D4DKV1</accession>
<protein>
    <submittedName>
        <fullName evidence="2">Uncharacterized protein</fullName>
    </submittedName>
</protein>
<proteinExistence type="predicted"/>
<evidence type="ECO:0000313" key="3">
    <source>
        <dbReference type="Proteomes" id="UP000008383"/>
    </source>
</evidence>
<reference evidence="3" key="1">
    <citation type="journal article" date="2011" name="Genome Biol.">
        <title>Comparative and functional genomics provide insights into the pathogenicity of dermatophytic fungi.</title>
        <authorList>
            <person name="Burmester A."/>
            <person name="Shelest E."/>
            <person name="Gloeckner G."/>
            <person name="Heddergott C."/>
            <person name="Schindler S."/>
            <person name="Staib P."/>
            <person name="Heidel A."/>
            <person name="Felder M."/>
            <person name="Petzold A."/>
            <person name="Szafranski K."/>
            <person name="Feuermann M."/>
            <person name="Pedruzzi I."/>
            <person name="Priebe S."/>
            <person name="Groth M."/>
            <person name="Winkler R."/>
            <person name="Li W."/>
            <person name="Kniemeyer O."/>
            <person name="Schroeckh V."/>
            <person name="Hertweck C."/>
            <person name="Hube B."/>
            <person name="White T.C."/>
            <person name="Platzer M."/>
            <person name="Guthke R."/>
            <person name="Heitman J."/>
            <person name="Woestemeyer J."/>
            <person name="Zipfel P.F."/>
            <person name="Monod M."/>
            <person name="Brakhage A.A."/>
        </authorList>
    </citation>
    <scope>NUCLEOTIDE SEQUENCE [LARGE SCALE GENOMIC DNA]</scope>
    <source>
        <strain evidence="3">HKI 0517</strain>
    </source>
</reference>
<dbReference type="OrthoDB" id="2251794at2759"/>
<dbReference type="AlphaFoldDB" id="D4DKV1"/>
<feature type="region of interest" description="Disordered" evidence="1">
    <location>
        <begin position="48"/>
        <end position="73"/>
    </location>
</feature>
<keyword evidence="3" id="KW-1185">Reference proteome</keyword>
<name>D4DKV1_TRIVH</name>
<sequence>MLVASAEFVQLLLGVSRERDRLWAGRLRSRLWRPLLQPLLSRKPTALRQRPGMGHQDDALSAAETGACGPGEDEQVSTCPAVREFAFSTHPECYIEGGVCLLPPTDWLVIVGTVGFTELFDSIEALAATLKTVKGCLDFYLWLIRNNFIHQPLDSNSVQSN</sequence>
<evidence type="ECO:0000256" key="1">
    <source>
        <dbReference type="SAM" id="MobiDB-lite"/>
    </source>
</evidence>
<dbReference type="RefSeq" id="XP_003018129.1">
    <property type="nucleotide sequence ID" value="XM_003018083.1"/>
</dbReference>
<gene>
    <name evidence="2" type="ORF">TRV_07825</name>
</gene>
<dbReference type="KEGG" id="tve:TRV_07825"/>
<dbReference type="EMBL" id="ACYE01000484">
    <property type="protein sequence ID" value="EFE37484.1"/>
    <property type="molecule type" value="Genomic_DNA"/>
</dbReference>
<comment type="caution">
    <text evidence="2">The sequence shown here is derived from an EMBL/GenBank/DDBJ whole genome shotgun (WGS) entry which is preliminary data.</text>
</comment>
<organism evidence="2 3">
    <name type="scientific">Trichophyton verrucosum (strain HKI 0517)</name>
    <dbReference type="NCBI Taxonomy" id="663202"/>
    <lineage>
        <taxon>Eukaryota</taxon>
        <taxon>Fungi</taxon>
        <taxon>Dikarya</taxon>
        <taxon>Ascomycota</taxon>
        <taxon>Pezizomycotina</taxon>
        <taxon>Eurotiomycetes</taxon>
        <taxon>Eurotiomycetidae</taxon>
        <taxon>Onygenales</taxon>
        <taxon>Arthrodermataceae</taxon>
        <taxon>Trichophyton</taxon>
    </lineage>
</organism>
<evidence type="ECO:0000313" key="2">
    <source>
        <dbReference type="EMBL" id="EFE37484.1"/>
    </source>
</evidence>